<accession>A0ABN8IBM9</accession>
<feature type="signal peptide" evidence="2">
    <location>
        <begin position="1"/>
        <end position="21"/>
    </location>
</feature>
<evidence type="ECO:0000256" key="1">
    <source>
        <dbReference type="SAM" id="MobiDB-lite"/>
    </source>
</evidence>
<keyword evidence="4" id="KW-1185">Reference proteome</keyword>
<reference evidence="3" key="1">
    <citation type="submission" date="2022-03" db="EMBL/GenBank/DDBJ databases">
        <authorList>
            <person name="Martin H S."/>
        </authorList>
    </citation>
    <scope>NUCLEOTIDE SEQUENCE</scope>
</reference>
<feature type="region of interest" description="Disordered" evidence="1">
    <location>
        <begin position="42"/>
        <end position="83"/>
    </location>
</feature>
<evidence type="ECO:0000256" key="2">
    <source>
        <dbReference type="SAM" id="SignalP"/>
    </source>
</evidence>
<feature type="compositionally biased region" description="Low complexity" evidence="1">
    <location>
        <begin position="194"/>
        <end position="204"/>
    </location>
</feature>
<evidence type="ECO:0000313" key="3">
    <source>
        <dbReference type="EMBL" id="CAH2053940.1"/>
    </source>
</evidence>
<keyword evidence="2" id="KW-0732">Signal</keyword>
<feature type="region of interest" description="Disordered" evidence="1">
    <location>
        <begin position="194"/>
        <end position="220"/>
    </location>
</feature>
<feature type="compositionally biased region" description="Basic and acidic residues" evidence="1">
    <location>
        <begin position="205"/>
        <end position="220"/>
    </location>
</feature>
<feature type="compositionally biased region" description="Basic residues" evidence="1">
    <location>
        <begin position="42"/>
        <end position="54"/>
    </location>
</feature>
<proteinExistence type="predicted"/>
<gene>
    <name evidence="3" type="ORF">IPOD504_LOCUS8413</name>
</gene>
<dbReference type="Gene3D" id="3.30.60.30">
    <property type="match status" value="1"/>
</dbReference>
<feature type="non-terminal residue" evidence="3">
    <location>
        <position position="1"/>
    </location>
</feature>
<name>A0ABN8IBM9_9NEOP</name>
<protein>
    <submittedName>
        <fullName evidence="3">Uncharacterized protein</fullName>
    </submittedName>
</protein>
<dbReference type="EMBL" id="OW152833">
    <property type="protein sequence ID" value="CAH2053940.1"/>
    <property type="molecule type" value="Genomic_DNA"/>
</dbReference>
<feature type="chain" id="PRO_5046648836" evidence="2">
    <location>
        <begin position="22"/>
        <end position="220"/>
    </location>
</feature>
<dbReference type="Proteomes" id="UP000837857">
    <property type="component" value="Chromosome 21"/>
</dbReference>
<sequence>MVRLLTVQIIVFIALAVVADALVKEMGNKTLANVNNDLKKLETRRRLKKKKKSRSTSSSSREKKRTSSEESGESLKMSVSSDSSSSDLFKVKKKRVTPKSSLERKGWRKWHRKCPKCPEDMVKKWRDPSIKWICGAYQRARRSFKSECMMHYRNCQDGTMFVEIHKGRCKNDSRGDPQPHGDHFFYEYRVEISGDSTSDGSRSTSSKESREMSTSYEEFK</sequence>
<feature type="compositionally biased region" description="Low complexity" evidence="1">
    <location>
        <begin position="74"/>
        <end position="83"/>
    </location>
</feature>
<organism evidence="3 4">
    <name type="scientific">Iphiclides podalirius</name>
    <name type="common">scarce swallowtail</name>
    <dbReference type="NCBI Taxonomy" id="110791"/>
    <lineage>
        <taxon>Eukaryota</taxon>
        <taxon>Metazoa</taxon>
        <taxon>Ecdysozoa</taxon>
        <taxon>Arthropoda</taxon>
        <taxon>Hexapoda</taxon>
        <taxon>Insecta</taxon>
        <taxon>Pterygota</taxon>
        <taxon>Neoptera</taxon>
        <taxon>Endopterygota</taxon>
        <taxon>Lepidoptera</taxon>
        <taxon>Glossata</taxon>
        <taxon>Ditrysia</taxon>
        <taxon>Papilionoidea</taxon>
        <taxon>Papilionidae</taxon>
        <taxon>Papilioninae</taxon>
        <taxon>Iphiclides</taxon>
    </lineage>
</organism>
<evidence type="ECO:0000313" key="4">
    <source>
        <dbReference type="Proteomes" id="UP000837857"/>
    </source>
</evidence>